<evidence type="ECO:0000313" key="1">
    <source>
        <dbReference type="EMBL" id="EWG09307.1"/>
    </source>
</evidence>
<evidence type="ECO:0000313" key="2">
    <source>
        <dbReference type="Proteomes" id="UP000019270"/>
    </source>
</evidence>
<reference evidence="2" key="1">
    <citation type="submission" date="2013-03" db="EMBL/GenBank/DDBJ databases">
        <title>Draft genome sequence of Bacillus firmus DS1.</title>
        <authorList>
            <person name="Peng D."/>
            <person name="Zhu L."/>
            <person name="Sun M."/>
        </authorList>
    </citation>
    <scope>NUCLEOTIDE SEQUENCE [LARGE SCALE GENOMIC DNA]</scope>
    <source>
        <strain evidence="2">DS1</strain>
    </source>
</reference>
<gene>
    <name evidence="1" type="ORF">PBF_20078</name>
</gene>
<dbReference type="Proteomes" id="UP000019270">
    <property type="component" value="Unassembled WGS sequence"/>
</dbReference>
<sequence>MKEMMLNKINEIIKRQSMSEWDPIINEFESEKRNLMLNGNSLGAMNDEDVIYKFTVFSVVDYTNKPFVCIILGNHQSGQFNFMIIPTFSLEKVMNEIVELVVYLFPFSEDKREITKKIVLDFLKALEKFKKNERDHIGPYPEY</sequence>
<comment type="caution">
    <text evidence="1">The sequence shown here is derived from an EMBL/GenBank/DDBJ whole genome shotgun (WGS) entry which is preliminary data.</text>
</comment>
<dbReference type="AlphaFoldDB" id="W7L2G6"/>
<accession>W7L2G6</accession>
<name>W7L2G6_CYTFI</name>
<reference evidence="1 2" key="2">
    <citation type="journal article" date="2016" name="Sci. Rep.">
        <title>A novel serine protease, Sep1, from Bacillus firmus DS-1 has nematicidal activity and degrades multiple intestinal-associated nematode proteins.</title>
        <authorList>
            <person name="Geng C."/>
            <person name="Nie X."/>
            <person name="Tang Z."/>
            <person name="Zhang Y."/>
            <person name="Lin J."/>
            <person name="Sun M."/>
            <person name="Peng D."/>
        </authorList>
    </citation>
    <scope>NUCLEOTIDE SEQUENCE [LARGE SCALE GENOMIC DNA]</scope>
    <source>
        <strain evidence="1 2">DS1</strain>
    </source>
</reference>
<dbReference type="PATRIC" id="fig|1307436.3.peg.4295"/>
<dbReference type="EMBL" id="APVL01000019">
    <property type="protein sequence ID" value="EWG09307.1"/>
    <property type="molecule type" value="Genomic_DNA"/>
</dbReference>
<dbReference type="RefSeq" id="WP_035332213.1">
    <property type="nucleotide sequence ID" value="NZ_APVL01000019.1"/>
</dbReference>
<protein>
    <submittedName>
        <fullName evidence="1">Uncharacterized protein</fullName>
    </submittedName>
</protein>
<organism evidence="1 2">
    <name type="scientific">Cytobacillus firmus DS1</name>
    <dbReference type="NCBI Taxonomy" id="1307436"/>
    <lineage>
        <taxon>Bacteria</taxon>
        <taxon>Bacillati</taxon>
        <taxon>Bacillota</taxon>
        <taxon>Bacilli</taxon>
        <taxon>Bacillales</taxon>
        <taxon>Bacillaceae</taxon>
        <taxon>Cytobacillus</taxon>
    </lineage>
</organism>
<proteinExistence type="predicted"/>